<dbReference type="InterPro" id="IPR055348">
    <property type="entry name" value="DctQ"/>
</dbReference>
<name>A0A135HQ67_9HYPH</name>
<gene>
    <name evidence="11" type="ORF">ATN84_18835</name>
</gene>
<dbReference type="GO" id="GO:0022857">
    <property type="term" value="F:transmembrane transporter activity"/>
    <property type="evidence" value="ECO:0007669"/>
    <property type="project" value="UniProtKB-UniRule"/>
</dbReference>
<keyword evidence="7 9" id="KW-0472">Membrane</keyword>
<evidence type="ECO:0000256" key="6">
    <source>
        <dbReference type="ARBA" id="ARBA00022989"/>
    </source>
</evidence>
<keyword evidence="4 9" id="KW-0997">Cell inner membrane</keyword>
<comment type="function">
    <text evidence="9">Part of the tripartite ATP-independent periplasmic (TRAP) transport system.</text>
</comment>
<feature type="transmembrane region" description="Helical" evidence="9">
    <location>
        <begin position="45"/>
        <end position="62"/>
    </location>
</feature>
<evidence type="ECO:0000259" key="10">
    <source>
        <dbReference type="Pfam" id="PF04290"/>
    </source>
</evidence>
<evidence type="ECO:0000256" key="1">
    <source>
        <dbReference type="ARBA" id="ARBA00004429"/>
    </source>
</evidence>
<feature type="domain" description="Tripartite ATP-independent periplasmic transporters DctQ component" evidence="10">
    <location>
        <begin position="21"/>
        <end position="147"/>
    </location>
</feature>
<keyword evidence="6 9" id="KW-1133">Transmembrane helix</keyword>
<comment type="caution">
    <text evidence="11">The sequence shown here is derived from an EMBL/GenBank/DDBJ whole genome shotgun (WGS) entry which is preliminary data.</text>
</comment>
<dbReference type="EMBL" id="LNTU01000038">
    <property type="protein sequence ID" value="KXF75326.1"/>
    <property type="molecule type" value="Genomic_DNA"/>
</dbReference>
<keyword evidence="5 9" id="KW-0812">Transmembrane</keyword>
<evidence type="ECO:0000256" key="5">
    <source>
        <dbReference type="ARBA" id="ARBA00022692"/>
    </source>
</evidence>
<dbReference type="STRING" id="1494590.ATN84_18835"/>
<evidence type="ECO:0000256" key="9">
    <source>
        <dbReference type="RuleBase" id="RU369079"/>
    </source>
</evidence>
<sequence length="165" mass="18294">MIDRMVGLLLRAIASSCLAALFVIVFANVVSRYFQLGSMAWFDEVVQALFAWMVFIGAAALWREKEHFRVDWLSAILGESRGGALLHVVVSLLSIGFLALMTWKGLDLTLRSRAVTPILNVPVAFLYVSIPIAGAVMTIYSLVDLCRSEWCFFKSSNPTTQESKA</sequence>
<dbReference type="Proteomes" id="UP000070107">
    <property type="component" value="Unassembled WGS sequence"/>
</dbReference>
<dbReference type="Pfam" id="PF04290">
    <property type="entry name" value="DctQ"/>
    <property type="match status" value="1"/>
</dbReference>
<dbReference type="InterPro" id="IPR007387">
    <property type="entry name" value="TRAP_DctQ"/>
</dbReference>
<evidence type="ECO:0000256" key="4">
    <source>
        <dbReference type="ARBA" id="ARBA00022519"/>
    </source>
</evidence>
<dbReference type="GO" id="GO:0015740">
    <property type="term" value="P:C4-dicarboxylate transport"/>
    <property type="evidence" value="ECO:0007669"/>
    <property type="project" value="TreeGrafter"/>
</dbReference>
<protein>
    <recommendedName>
        <fullName evidence="9">TRAP transporter small permease protein</fullName>
    </recommendedName>
</protein>
<comment type="subcellular location">
    <subcellularLocation>
        <location evidence="1 9">Cell inner membrane</location>
        <topology evidence="1 9">Multi-pass membrane protein</topology>
    </subcellularLocation>
</comment>
<keyword evidence="12" id="KW-1185">Reference proteome</keyword>
<reference evidence="11 12" key="1">
    <citation type="submission" date="2015-11" db="EMBL/GenBank/DDBJ databases">
        <title>Draft genome sequence of Paramesorhizobium deserti A-3-E, a strain highly resistant to diverse beta-lactam antibiotics.</title>
        <authorList>
            <person name="Lv R."/>
            <person name="Yang X."/>
            <person name="Fang N."/>
            <person name="Guo J."/>
            <person name="Luo X."/>
            <person name="Peng F."/>
            <person name="Yang R."/>
            <person name="Cui Y."/>
            <person name="Fang C."/>
            <person name="Song Y."/>
        </authorList>
    </citation>
    <scope>NUCLEOTIDE SEQUENCE [LARGE SCALE GENOMIC DNA]</scope>
    <source>
        <strain evidence="11 12">A-3-E</strain>
    </source>
</reference>
<comment type="similarity">
    <text evidence="8 9">Belongs to the TRAP transporter small permease family.</text>
</comment>
<accession>A0A135HQ67</accession>
<evidence type="ECO:0000313" key="11">
    <source>
        <dbReference type="EMBL" id="KXF75326.1"/>
    </source>
</evidence>
<feature type="transmembrane region" description="Helical" evidence="9">
    <location>
        <begin position="83"/>
        <end position="103"/>
    </location>
</feature>
<feature type="transmembrane region" description="Helical" evidence="9">
    <location>
        <begin position="12"/>
        <end position="33"/>
    </location>
</feature>
<dbReference type="PANTHER" id="PTHR35011:SF2">
    <property type="entry name" value="2,3-DIKETO-L-GULONATE TRAP TRANSPORTER SMALL PERMEASE PROTEIN YIAM"/>
    <property type="match status" value="1"/>
</dbReference>
<evidence type="ECO:0000256" key="7">
    <source>
        <dbReference type="ARBA" id="ARBA00023136"/>
    </source>
</evidence>
<evidence type="ECO:0000256" key="2">
    <source>
        <dbReference type="ARBA" id="ARBA00022448"/>
    </source>
</evidence>
<dbReference type="PANTHER" id="PTHR35011">
    <property type="entry name" value="2,3-DIKETO-L-GULONATE TRAP TRANSPORTER SMALL PERMEASE PROTEIN YIAM"/>
    <property type="match status" value="1"/>
</dbReference>
<keyword evidence="3" id="KW-1003">Cell membrane</keyword>
<evidence type="ECO:0000256" key="8">
    <source>
        <dbReference type="ARBA" id="ARBA00038436"/>
    </source>
</evidence>
<keyword evidence="2 9" id="KW-0813">Transport</keyword>
<feature type="transmembrane region" description="Helical" evidence="9">
    <location>
        <begin position="123"/>
        <end position="143"/>
    </location>
</feature>
<organism evidence="11 12">
    <name type="scientific">Paramesorhizobium deserti</name>
    <dbReference type="NCBI Taxonomy" id="1494590"/>
    <lineage>
        <taxon>Bacteria</taxon>
        <taxon>Pseudomonadati</taxon>
        <taxon>Pseudomonadota</taxon>
        <taxon>Alphaproteobacteria</taxon>
        <taxon>Hyphomicrobiales</taxon>
        <taxon>Phyllobacteriaceae</taxon>
        <taxon>Paramesorhizobium</taxon>
    </lineage>
</organism>
<comment type="subunit">
    <text evidence="9">The complex comprises the extracytoplasmic solute receptor protein and the two transmembrane proteins.</text>
</comment>
<dbReference type="GO" id="GO:0005886">
    <property type="term" value="C:plasma membrane"/>
    <property type="evidence" value="ECO:0007669"/>
    <property type="project" value="UniProtKB-SubCell"/>
</dbReference>
<proteinExistence type="inferred from homology"/>
<evidence type="ECO:0000256" key="3">
    <source>
        <dbReference type="ARBA" id="ARBA00022475"/>
    </source>
</evidence>
<evidence type="ECO:0000313" key="12">
    <source>
        <dbReference type="Proteomes" id="UP000070107"/>
    </source>
</evidence>
<dbReference type="AlphaFoldDB" id="A0A135HQ67"/>